<evidence type="ECO:0000313" key="3">
    <source>
        <dbReference type="Proteomes" id="UP000278149"/>
    </source>
</evidence>
<dbReference type="InterPro" id="IPR002052">
    <property type="entry name" value="DNA_methylase_N6_adenine_CS"/>
</dbReference>
<feature type="domain" description="DUF1156" evidence="1">
    <location>
        <begin position="12"/>
        <end position="59"/>
    </location>
</feature>
<accession>A0A3R9PEJ2</accession>
<evidence type="ECO:0000259" key="1">
    <source>
        <dbReference type="Pfam" id="PF06634"/>
    </source>
</evidence>
<dbReference type="InterPro" id="IPR009537">
    <property type="entry name" value="DUF1156"/>
</dbReference>
<name>A0A3R9PEJ2_9CREN</name>
<dbReference type="RefSeq" id="WP_125740986.1">
    <property type="nucleotide sequence ID" value="NZ_RCOR01000017.1"/>
</dbReference>
<gene>
    <name evidence="2" type="ORF">D9Q81_02310</name>
</gene>
<dbReference type="EMBL" id="RCOR01000017">
    <property type="protein sequence ID" value="RSN69826.1"/>
    <property type="molecule type" value="Genomic_DNA"/>
</dbReference>
<dbReference type="GO" id="GO:0003676">
    <property type="term" value="F:nucleic acid binding"/>
    <property type="evidence" value="ECO:0007669"/>
    <property type="project" value="InterPro"/>
</dbReference>
<dbReference type="GO" id="GO:0008168">
    <property type="term" value="F:methyltransferase activity"/>
    <property type="evidence" value="ECO:0007669"/>
    <property type="project" value="InterPro"/>
</dbReference>
<protein>
    <submittedName>
        <fullName evidence="2">DUF1156 domain-containing protein</fullName>
    </submittedName>
</protein>
<reference evidence="2 3" key="1">
    <citation type="submission" date="2018-10" db="EMBL/GenBank/DDBJ databases">
        <title>Co-occurring genomic capacity for anaerobic methane metabolism and dissimilatory sulfite reduction discovered in the Korarchaeota.</title>
        <authorList>
            <person name="Mckay L.J."/>
            <person name="Dlakic M."/>
            <person name="Fields M.W."/>
            <person name="Delmont T.O."/>
            <person name="Eren A.M."/>
            <person name="Jay Z.J."/>
            <person name="Klingelsmith K.B."/>
            <person name="Rusch D.B."/>
            <person name="Inskeep W.P."/>
        </authorList>
    </citation>
    <scope>NUCLEOTIDE SEQUENCE [LARGE SCALE GENOMIC DNA]</scope>
    <source>
        <strain evidence="2 3">WS</strain>
    </source>
</reference>
<dbReference type="SUPFAM" id="SSF53335">
    <property type="entry name" value="S-adenosyl-L-methionine-dependent methyltransferases"/>
    <property type="match status" value="1"/>
</dbReference>
<proteinExistence type="predicted"/>
<evidence type="ECO:0000313" key="2">
    <source>
        <dbReference type="EMBL" id="RSN69826.1"/>
    </source>
</evidence>
<sequence length="613" mass="70785">MSERKFIESPRFPVKEVSRASAAEKGPGRPPHWEMVFWWTRKPLIAARAVIAGCLLPENTDRESFLRSIGIRGKGMAHRNPPSYKFDGVKLLDPFAGFGSIPLEALRLGISATAVELLPTAYVFLKAILEYPKYGKKLSDDVRKWGEWVVERLREEVKELYDEDVAVYIGSWEVKCPNCGRWTPLVGNWWLARVKGDKGYKRIAWMKPKINGDRVDIEVMDLNKEFGNGAVKKARIERNKVITSSGEFRVPESNIEAKREQAICLLCNQPIKYYDVENERHVIRPEKAERLKWYVKYALSRYNEGDNSLARQRLLVKVKVRQGELEFEPCTEEDQEKLEKAKKEVKKLLESNDPDIPKEPIPPYGHKGGGLRFPTQIVKSWYEFFNPRQLLTLVKLVKLIREAGKQIEQEKVKEGLSKEEAFKYAEAVTTYLAIALLKNADFNSSTTRWNPGWTKFEETLSVRGIAMMWSWSDSSPFTSFTGTWSKSLRNTIEGVSYLVSTIYNSSLSSLEEKSTEKEAKALLDDATILNKVDAEEKFDLIVTDPPYYDDVSYTELSDFYYVWLKRALSDVIDNKLAPRFIPETFFEKVGESIYRAQRFLLRLVEESFERCYR</sequence>
<dbReference type="GO" id="GO:0032259">
    <property type="term" value="P:methylation"/>
    <property type="evidence" value="ECO:0007669"/>
    <property type="project" value="InterPro"/>
</dbReference>
<organism evidence="2 3">
    <name type="scientific">Candidatus Korarchaeum cryptofilum</name>
    <dbReference type="NCBI Taxonomy" id="498846"/>
    <lineage>
        <taxon>Archaea</taxon>
        <taxon>Thermoproteota</taxon>
        <taxon>Candidatus Korarchaeia</taxon>
        <taxon>Candidatus Korarchaeales</taxon>
        <taxon>Candidatus Korarchaeaceae</taxon>
        <taxon>Candidatus Korarchaeum</taxon>
    </lineage>
</organism>
<dbReference type="PROSITE" id="PS00092">
    <property type="entry name" value="N6_MTASE"/>
    <property type="match status" value="1"/>
</dbReference>
<dbReference type="InterPro" id="IPR029063">
    <property type="entry name" value="SAM-dependent_MTases_sf"/>
</dbReference>
<comment type="caution">
    <text evidence="2">The sequence shown here is derived from an EMBL/GenBank/DDBJ whole genome shotgun (WGS) entry which is preliminary data.</text>
</comment>
<dbReference type="Pfam" id="PF06634">
    <property type="entry name" value="DUF1156"/>
    <property type="match status" value="1"/>
</dbReference>
<dbReference type="Proteomes" id="UP000278149">
    <property type="component" value="Unassembled WGS sequence"/>
</dbReference>
<dbReference type="AlphaFoldDB" id="A0A3R9PEJ2"/>